<dbReference type="VEuPathDB" id="PlasmoDB:PmUG01_10026900"/>
<dbReference type="Proteomes" id="UP000078597">
    <property type="component" value="Unassembled WGS sequence"/>
</dbReference>
<dbReference type="PROSITE" id="PS50309">
    <property type="entry name" value="DC"/>
    <property type="match status" value="1"/>
</dbReference>
<dbReference type="GO" id="GO:0035556">
    <property type="term" value="P:intracellular signal transduction"/>
    <property type="evidence" value="ECO:0007669"/>
    <property type="project" value="InterPro"/>
</dbReference>
<evidence type="ECO:0000313" key="2">
    <source>
        <dbReference type="EMBL" id="SBT00555.1"/>
    </source>
</evidence>
<dbReference type="GO" id="GO:0046785">
    <property type="term" value="P:microtubule polymerization"/>
    <property type="evidence" value="ECO:0007669"/>
    <property type="project" value="InterPro"/>
</dbReference>
<name>A0A1A8X8G3_PLAMA</name>
<dbReference type="InterPro" id="IPR008907">
    <property type="entry name" value="TPP/p25"/>
</dbReference>
<dbReference type="CDD" id="cd01617">
    <property type="entry name" value="DCX"/>
    <property type="match status" value="1"/>
</dbReference>
<sequence length="355" mass="42511">MMHGREEDEMRSIKKFFCNSEDYFLRDNLTKKGKKKSGMEQKNEENVNRNFGKHLNKDVCLLTETARRKNGKRRMQCYKDVFDRLTDTKFYTGTHKKRFDDSRNGGGTICYEELFMEDYTDDNNDHYVDDNNDHYVDDNNDHYMDDNNDHYMDDNNDHYMDDNNDHYMDDHYMDDNNDHYMDDNNDHYMDDNNDHYMDDNNYHYMSHNNDHYNGKHLGERLMGVCRTRHDIYSYYVKRVRSCTVVTPGTLGIQKYGIQIARPKTICLYLNRDKYHNGLFFFIKPHVNNWKCFLFEITKVLSPIIGPIRKVYDQNFRLVKSVEDLIHGAKYLCTSGDPPASLDTLQNFLSKWILQI</sequence>
<dbReference type="Pfam" id="PF03607">
    <property type="entry name" value="DCX"/>
    <property type="match status" value="1"/>
</dbReference>
<dbReference type="EMBL" id="FLQW01006485">
    <property type="protein sequence ID" value="SBT00555.1"/>
    <property type="molecule type" value="Genomic_DNA"/>
</dbReference>
<dbReference type="Pfam" id="PF05517">
    <property type="entry name" value="p25-alpha"/>
    <property type="match status" value="1"/>
</dbReference>
<dbReference type="AlphaFoldDB" id="A0A1A8X8G3"/>
<evidence type="ECO:0000313" key="3">
    <source>
        <dbReference type="Proteomes" id="UP000078597"/>
    </source>
</evidence>
<dbReference type="Gene3D" id="3.10.20.230">
    <property type="entry name" value="Doublecortin domain"/>
    <property type="match status" value="1"/>
</dbReference>
<protein>
    <submittedName>
        <fullName evidence="2">Apicortin, putative</fullName>
    </submittedName>
</protein>
<dbReference type="SUPFAM" id="SSF89837">
    <property type="entry name" value="Doublecortin (DC)"/>
    <property type="match status" value="1"/>
</dbReference>
<dbReference type="InterPro" id="IPR003533">
    <property type="entry name" value="Doublecortin_dom"/>
</dbReference>
<feature type="domain" description="Doublecortin" evidence="1">
    <location>
        <begin position="263"/>
        <end position="337"/>
    </location>
</feature>
<accession>A0A1A8X8G3</accession>
<proteinExistence type="predicted"/>
<gene>
    <name evidence="2" type="ORF">PMALA_077040</name>
</gene>
<dbReference type="GO" id="GO:0015631">
    <property type="term" value="F:tubulin binding"/>
    <property type="evidence" value="ECO:0007669"/>
    <property type="project" value="InterPro"/>
</dbReference>
<reference evidence="3" key="1">
    <citation type="submission" date="2016-05" db="EMBL/GenBank/DDBJ databases">
        <authorList>
            <person name="Naeem Raeece"/>
        </authorList>
    </citation>
    <scope>NUCLEOTIDE SEQUENCE [LARGE SCALE GENOMIC DNA]</scope>
</reference>
<evidence type="ECO:0000259" key="1">
    <source>
        <dbReference type="PROSITE" id="PS50309"/>
    </source>
</evidence>
<dbReference type="InterPro" id="IPR036572">
    <property type="entry name" value="Doublecortin_dom_sf"/>
</dbReference>
<organism evidence="2 3">
    <name type="scientific">Plasmodium malariae</name>
    <dbReference type="NCBI Taxonomy" id="5858"/>
    <lineage>
        <taxon>Eukaryota</taxon>
        <taxon>Sar</taxon>
        <taxon>Alveolata</taxon>
        <taxon>Apicomplexa</taxon>
        <taxon>Aconoidasida</taxon>
        <taxon>Haemosporida</taxon>
        <taxon>Plasmodiidae</taxon>
        <taxon>Plasmodium</taxon>
        <taxon>Plasmodium (Plasmodium)</taxon>
    </lineage>
</organism>